<evidence type="ECO:0000313" key="1">
    <source>
        <dbReference type="EMBL" id="KUG22595.1"/>
    </source>
</evidence>
<comment type="caution">
    <text evidence="1">The sequence shown here is derived from an EMBL/GenBank/DDBJ whole genome shotgun (WGS) entry which is preliminary data.</text>
</comment>
<dbReference type="PANTHER" id="PTHR39324">
    <property type="entry name" value="CALCIUM DODECIN"/>
    <property type="match status" value="1"/>
</dbReference>
<dbReference type="SUPFAM" id="SSF89807">
    <property type="entry name" value="Dodecin-like"/>
    <property type="match status" value="1"/>
</dbReference>
<dbReference type="InterPro" id="IPR036694">
    <property type="entry name" value="Dodecin-like_sf"/>
</dbReference>
<dbReference type="AlphaFoldDB" id="A0A0W8FQK3"/>
<proteinExistence type="predicted"/>
<gene>
    <name evidence="1" type="ORF">ASZ90_007641</name>
</gene>
<dbReference type="Gene3D" id="3.30.1660.10">
    <property type="entry name" value="Flavin-binding protein dodecin"/>
    <property type="match status" value="1"/>
</dbReference>
<dbReference type="InterPro" id="IPR025543">
    <property type="entry name" value="Dodecin-like"/>
</dbReference>
<protein>
    <submittedName>
        <fullName evidence="1">Dodecin</fullName>
    </submittedName>
</protein>
<dbReference type="PANTHER" id="PTHR39324:SF1">
    <property type="entry name" value="CALCIUM DODECIN"/>
    <property type="match status" value="1"/>
</dbReference>
<organism evidence="1">
    <name type="scientific">hydrocarbon metagenome</name>
    <dbReference type="NCBI Taxonomy" id="938273"/>
    <lineage>
        <taxon>unclassified sequences</taxon>
        <taxon>metagenomes</taxon>
        <taxon>ecological metagenomes</taxon>
    </lineage>
</organism>
<sequence length="69" mass="7875">MSVYKVIEIIGGSDKSWEDAAKKAVEVTAKSLKEIRVAEVKELDMRVEKGKVVEYRAKLRVSFKYTPDK</sequence>
<dbReference type="Pfam" id="PF07311">
    <property type="entry name" value="Dodecin"/>
    <property type="match status" value="1"/>
</dbReference>
<accession>A0A0W8FQK3</accession>
<dbReference type="InterPro" id="IPR009923">
    <property type="entry name" value="Dodecin"/>
</dbReference>
<name>A0A0W8FQK3_9ZZZZ</name>
<dbReference type="EMBL" id="LNQE01000954">
    <property type="protein sequence ID" value="KUG22595.1"/>
    <property type="molecule type" value="Genomic_DNA"/>
</dbReference>
<reference evidence="1" key="1">
    <citation type="journal article" date="2015" name="Proc. Natl. Acad. Sci. U.S.A.">
        <title>Networks of energetic and metabolic interactions define dynamics in microbial communities.</title>
        <authorList>
            <person name="Embree M."/>
            <person name="Liu J.K."/>
            <person name="Al-Bassam M.M."/>
            <person name="Zengler K."/>
        </authorList>
    </citation>
    <scope>NUCLEOTIDE SEQUENCE</scope>
</reference>